<proteinExistence type="predicted"/>
<dbReference type="EMBL" id="CAMKVN010006761">
    <property type="protein sequence ID" value="CAI2190684.1"/>
    <property type="molecule type" value="Genomic_DNA"/>
</dbReference>
<organism evidence="1 2">
    <name type="scientific">Funneliformis geosporum</name>
    <dbReference type="NCBI Taxonomy" id="1117311"/>
    <lineage>
        <taxon>Eukaryota</taxon>
        <taxon>Fungi</taxon>
        <taxon>Fungi incertae sedis</taxon>
        <taxon>Mucoromycota</taxon>
        <taxon>Glomeromycotina</taxon>
        <taxon>Glomeromycetes</taxon>
        <taxon>Glomerales</taxon>
        <taxon>Glomeraceae</taxon>
        <taxon>Funneliformis</taxon>
    </lineage>
</organism>
<name>A0A9W4T515_9GLOM</name>
<evidence type="ECO:0000313" key="1">
    <source>
        <dbReference type="EMBL" id="CAI2190684.1"/>
    </source>
</evidence>
<reference evidence="1" key="1">
    <citation type="submission" date="2022-08" db="EMBL/GenBank/DDBJ databases">
        <authorList>
            <person name="Kallberg Y."/>
            <person name="Tangrot J."/>
            <person name="Rosling A."/>
        </authorList>
    </citation>
    <scope>NUCLEOTIDE SEQUENCE</scope>
    <source>
        <strain evidence="1">Wild A</strain>
    </source>
</reference>
<protein>
    <submittedName>
        <fullName evidence="1">3440_t:CDS:1</fullName>
    </submittedName>
</protein>
<feature type="non-terminal residue" evidence="1">
    <location>
        <position position="49"/>
    </location>
</feature>
<dbReference type="AlphaFoldDB" id="A0A9W4T515"/>
<dbReference type="Proteomes" id="UP001153678">
    <property type="component" value="Unassembled WGS sequence"/>
</dbReference>
<evidence type="ECO:0000313" key="2">
    <source>
        <dbReference type="Proteomes" id="UP001153678"/>
    </source>
</evidence>
<sequence length="49" mass="5800">FTISYTFYTFPISIPSTLYQAKLFDIFKRLLSISQNELNEYLAISQLIF</sequence>
<gene>
    <name evidence="1" type="ORF">FWILDA_LOCUS14698</name>
</gene>
<accession>A0A9W4T515</accession>
<comment type="caution">
    <text evidence="1">The sequence shown here is derived from an EMBL/GenBank/DDBJ whole genome shotgun (WGS) entry which is preliminary data.</text>
</comment>
<keyword evidence="2" id="KW-1185">Reference proteome</keyword>